<dbReference type="AlphaFoldDB" id="B6ARX1"/>
<dbReference type="InterPro" id="IPR015860">
    <property type="entry name" value="ABC_transpr_TagH-like"/>
</dbReference>
<sequence>MATGGRISSEARKGVSIRALDAIDFEVREGERLGLTGHNGSGKSTLLRVLAGVYEPTVGTIVVRGRIASLLDISIGMDFEASGLENIYIRGLLMGLPKQVIRSKIDEITAFSELGDYIEMPVRTYSSGMVMRLAFSIATSIEADILLMDEWLSVGDADFVKKAEDKLKSLISRTPILVMASHSPEILKEVCTKVMRLEGGRVL</sequence>
<dbReference type="GO" id="GO:0005524">
    <property type="term" value="F:ATP binding"/>
    <property type="evidence" value="ECO:0007669"/>
    <property type="project" value="UniProtKB-KW"/>
</dbReference>
<dbReference type="PANTHER" id="PTHR46743:SF3">
    <property type="entry name" value="ABC-TYPE POLYSACCHARIDE_POLYOL PHOSPHATE TRANSPORT SYSTEM, ATPASE COMPONENT"/>
    <property type="match status" value="1"/>
</dbReference>
<keyword evidence="2" id="KW-0067">ATP-binding</keyword>
<dbReference type="EC" id="3.6.3.40" evidence="4"/>
<dbReference type="PROSITE" id="PS50893">
    <property type="entry name" value="ABC_TRANSPORTER_2"/>
    <property type="match status" value="1"/>
</dbReference>
<dbReference type="SUPFAM" id="SSF52540">
    <property type="entry name" value="P-loop containing nucleoside triphosphate hydrolases"/>
    <property type="match status" value="1"/>
</dbReference>
<reference evidence="4" key="1">
    <citation type="journal article" date="2004" name="Nature">
        <title>Community structure and metabolism through reconstruction of microbial genomes from the environment.</title>
        <authorList>
            <person name="Tyson G.W."/>
            <person name="Chapman J."/>
            <person name="Hugenholtz P."/>
            <person name="Allen E.E."/>
            <person name="Ram R.J."/>
            <person name="Richardson P.M."/>
            <person name="Solovyev V.V."/>
            <person name="Rubin E.M."/>
            <person name="Rokhsar D.S."/>
            <person name="Banfield J.F."/>
        </authorList>
    </citation>
    <scope>NUCLEOTIDE SEQUENCE [LARGE SCALE GENOMIC DNA]</scope>
</reference>
<dbReference type="GO" id="GO:0016020">
    <property type="term" value="C:membrane"/>
    <property type="evidence" value="ECO:0007669"/>
    <property type="project" value="InterPro"/>
</dbReference>
<evidence type="ECO:0000256" key="1">
    <source>
        <dbReference type="ARBA" id="ARBA00022741"/>
    </source>
</evidence>
<name>B6ARX1_9BACT</name>
<dbReference type="SMART" id="SM00382">
    <property type="entry name" value="AAA"/>
    <property type="match status" value="1"/>
</dbReference>
<gene>
    <name evidence="4" type="ORF">CGL2_11284040</name>
</gene>
<protein>
    <submittedName>
        <fullName evidence="4">Teichoic-acid-transporting ATPase</fullName>
        <ecNumber evidence="4">3.6.3.40</ecNumber>
    </submittedName>
</protein>
<reference evidence="4" key="2">
    <citation type="journal article" date="2008" name="PLoS Biol.">
        <title>Population genomic analysis of strain variation in Leptospirillum group II bacteria involved in acid mine drainage formation.</title>
        <authorList>
            <person name="Simmons S.L."/>
            <person name="Dibartolo G."/>
            <person name="Denef V.J."/>
            <person name="Goltsman D.S."/>
            <person name="Thelen M.P."/>
            <person name="Banfield J.F."/>
        </authorList>
    </citation>
    <scope>NUCLEOTIDE SEQUENCE [LARGE SCALE GENOMIC DNA]</scope>
</reference>
<evidence type="ECO:0000256" key="2">
    <source>
        <dbReference type="ARBA" id="ARBA00022840"/>
    </source>
</evidence>
<dbReference type="Gene3D" id="3.40.50.300">
    <property type="entry name" value="P-loop containing nucleotide triphosphate hydrolases"/>
    <property type="match status" value="1"/>
</dbReference>
<dbReference type="GO" id="GO:0140359">
    <property type="term" value="F:ABC-type transporter activity"/>
    <property type="evidence" value="ECO:0007669"/>
    <property type="project" value="InterPro"/>
</dbReference>
<evidence type="ECO:0000313" key="4">
    <source>
        <dbReference type="EMBL" id="EDZ38217.1"/>
    </source>
</evidence>
<dbReference type="Pfam" id="PF00005">
    <property type="entry name" value="ABC_tran"/>
    <property type="match status" value="1"/>
</dbReference>
<dbReference type="CDD" id="cd03220">
    <property type="entry name" value="ABC_KpsT_Wzt"/>
    <property type="match status" value="1"/>
</dbReference>
<organism evidence="4">
    <name type="scientific">Leptospirillum sp. Group II '5-way CG'</name>
    <dbReference type="NCBI Taxonomy" id="419541"/>
    <lineage>
        <taxon>Bacteria</taxon>
        <taxon>Pseudomonadati</taxon>
        <taxon>Nitrospirota</taxon>
        <taxon>Nitrospiria</taxon>
        <taxon>Nitrospirales</taxon>
        <taxon>Nitrospiraceae</taxon>
        <taxon>Leptospirillum</taxon>
    </lineage>
</organism>
<dbReference type="InterPro" id="IPR003439">
    <property type="entry name" value="ABC_transporter-like_ATP-bd"/>
</dbReference>
<feature type="domain" description="ABC transporter" evidence="3">
    <location>
        <begin position="5"/>
        <end position="203"/>
    </location>
</feature>
<dbReference type="EMBL" id="DS995262">
    <property type="protein sequence ID" value="EDZ38217.1"/>
    <property type="molecule type" value="Genomic_DNA"/>
</dbReference>
<dbReference type="PANTHER" id="PTHR46743">
    <property type="entry name" value="TEICHOIC ACIDS EXPORT ATP-BINDING PROTEIN TAGH"/>
    <property type="match status" value="1"/>
</dbReference>
<dbReference type="InterPro" id="IPR003593">
    <property type="entry name" value="AAA+_ATPase"/>
</dbReference>
<dbReference type="GO" id="GO:0016887">
    <property type="term" value="F:ATP hydrolysis activity"/>
    <property type="evidence" value="ECO:0007669"/>
    <property type="project" value="InterPro"/>
</dbReference>
<accession>B6ARX1</accession>
<dbReference type="InterPro" id="IPR050683">
    <property type="entry name" value="Bact_Polysacc_Export_ATP-bd"/>
</dbReference>
<proteinExistence type="predicted"/>
<keyword evidence="4" id="KW-0378">Hydrolase</keyword>
<evidence type="ECO:0000259" key="3">
    <source>
        <dbReference type="PROSITE" id="PS50893"/>
    </source>
</evidence>
<dbReference type="InterPro" id="IPR027417">
    <property type="entry name" value="P-loop_NTPase"/>
</dbReference>
<keyword evidence="1" id="KW-0547">Nucleotide-binding</keyword>